<dbReference type="Proteomes" id="UP000001556">
    <property type="component" value="Chromosome"/>
</dbReference>
<name>A4J3I0_DESRM</name>
<evidence type="ECO:0000313" key="1">
    <source>
        <dbReference type="EMBL" id="ABO49633.1"/>
    </source>
</evidence>
<sequence length="98" mass="11269">MRIFLIARVKQKILKAMRFALVLTILTILLVQMAGMLKKAGFHSEEKIPSGNPMKVMAPVSKACEGDQEHRGLEKIFEQLLKYIYEKNKKGIIWILLK</sequence>
<dbReference type="AlphaFoldDB" id="A4J3I0"/>
<evidence type="ECO:0000313" key="2">
    <source>
        <dbReference type="Proteomes" id="UP000001556"/>
    </source>
</evidence>
<dbReference type="RefSeq" id="WP_011877459.1">
    <property type="nucleotide sequence ID" value="NC_009253.1"/>
</dbReference>
<organism evidence="1 2">
    <name type="scientific">Desulforamulus reducens (strain ATCC BAA-1160 / DSM 100696 / MI-1)</name>
    <name type="common">Desulfotomaculum reducens</name>
    <dbReference type="NCBI Taxonomy" id="349161"/>
    <lineage>
        <taxon>Bacteria</taxon>
        <taxon>Bacillati</taxon>
        <taxon>Bacillota</taxon>
        <taxon>Clostridia</taxon>
        <taxon>Eubacteriales</taxon>
        <taxon>Peptococcaceae</taxon>
        <taxon>Desulforamulus</taxon>
    </lineage>
</organism>
<accession>A4J3I0</accession>
<dbReference type="STRING" id="349161.Dred_1098"/>
<dbReference type="HOGENOM" id="CLU_2478323_0_0_9"/>
<proteinExistence type="predicted"/>
<dbReference type="KEGG" id="drm:Dred_1098"/>
<protein>
    <submittedName>
        <fullName evidence="1">Uncharacterized protein</fullName>
    </submittedName>
</protein>
<reference evidence="1 2" key="1">
    <citation type="submission" date="2007-03" db="EMBL/GenBank/DDBJ databases">
        <title>Complete sequence of Desulfotomaculum reducens MI-1.</title>
        <authorList>
            <consortium name="US DOE Joint Genome Institute"/>
            <person name="Copeland A."/>
            <person name="Lucas S."/>
            <person name="Lapidus A."/>
            <person name="Barry K."/>
            <person name="Detter J.C."/>
            <person name="Glavina del Rio T."/>
            <person name="Hammon N."/>
            <person name="Israni S."/>
            <person name="Dalin E."/>
            <person name="Tice H."/>
            <person name="Pitluck S."/>
            <person name="Sims D."/>
            <person name="Brettin T."/>
            <person name="Bruce D."/>
            <person name="Han C."/>
            <person name="Tapia R."/>
            <person name="Schmutz J."/>
            <person name="Larimer F."/>
            <person name="Land M."/>
            <person name="Hauser L."/>
            <person name="Kyrpides N."/>
            <person name="Kim E."/>
            <person name="Tebo B.M."/>
            <person name="Richardson P."/>
        </authorList>
    </citation>
    <scope>NUCLEOTIDE SEQUENCE [LARGE SCALE GENOMIC DNA]</scope>
    <source>
        <strain evidence="1 2">MI-1</strain>
    </source>
</reference>
<gene>
    <name evidence="1" type="ordered locus">Dred_1098</name>
</gene>
<dbReference type="EMBL" id="CP000612">
    <property type="protein sequence ID" value="ABO49633.1"/>
    <property type="molecule type" value="Genomic_DNA"/>
</dbReference>
<keyword evidence="2" id="KW-1185">Reference proteome</keyword>